<organism evidence="1 2">
    <name type="scientific">Chromobacterium haemolyticum</name>
    <dbReference type="NCBI Taxonomy" id="394935"/>
    <lineage>
        <taxon>Bacteria</taxon>
        <taxon>Pseudomonadati</taxon>
        <taxon>Pseudomonadota</taxon>
        <taxon>Betaproteobacteria</taxon>
        <taxon>Neisseriales</taxon>
        <taxon>Chromobacteriaceae</taxon>
        <taxon>Chromobacterium</taxon>
    </lineage>
</organism>
<evidence type="ECO:0000313" key="2">
    <source>
        <dbReference type="Proteomes" id="UP000192721"/>
    </source>
</evidence>
<dbReference type="Proteomes" id="UP000192721">
    <property type="component" value="Unassembled WGS sequence"/>
</dbReference>
<dbReference type="Gene3D" id="3.30.70.260">
    <property type="match status" value="1"/>
</dbReference>
<accession>A0A1W0D8A7</accession>
<dbReference type="EMBL" id="MUKV01000003">
    <property type="protein sequence ID" value="OQS43229.1"/>
    <property type="molecule type" value="Genomic_DNA"/>
</dbReference>
<evidence type="ECO:0000313" key="1">
    <source>
        <dbReference type="EMBL" id="OQS43229.1"/>
    </source>
</evidence>
<reference evidence="1 2" key="1">
    <citation type="submission" date="2017-02" db="EMBL/GenBank/DDBJ databases">
        <title>Chromobacterium haemolyticum H5244.</title>
        <authorList>
            <person name="Gulvik C.A."/>
        </authorList>
    </citation>
    <scope>NUCLEOTIDE SEQUENCE [LARGE SCALE GENOMIC DNA]</scope>
    <source>
        <strain evidence="1 2">H5244</strain>
    </source>
</reference>
<name>A0A1W0D8A7_9NEIS</name>
<dbReference type="AlphaFoldDB" id="A0A1W0D8A7"/>
<gene>
    <name evidence="1" type="ORF">B0T45_04520</name>
</gene>
<proteinExistence type="predicted"/>
<protein>
    <submittedName>
        <fullName evidence="1">Uncharacterized protein</fullName>
    </submittedName>
</protein>
<dbReference type="RefSeq" id="WP_081554739.1">
    <property type="nucleotide sequence ID" value="NZ_CP109905.1"/>
</dbReference>
<sequence length="121" mass="13870">MRHNKLAWLFNYLARTPSKRQDETSCHLNVICDIPVITALRKQLFWEMHTLGLTATHVTITPASAAGQACLSVRLDCPVALRRAFNEMALRLSKIPEIHRVRWGRRKPETRATPRRWAASA</sequence>
<comment type="caution">
    <text evidence="1">The sequence shown here is derived from an EMBL/GenBank/DDBJ whole genome shotgun (WGS) entry which is preliminary data.</text>
</comment>